<dbReference type="InterPro" id="IPR043359">
    <property type="entry name" value="GLI-like"/>
</dbReference>
<evidence type="ECO:0000256" key="4">
    <source>
        <dbReference type="ARBA" id="ARBA00022771"/>
    </source>
</evidence>
<keyword evidence="5" id="KW-0862">Zinc</keyword>
<gene>
    <name evidence="10" type="ORF">M427DRAFT_155422</name>
</gene>
<sequence>MENQSSPPSLPPAPSTSTLPPVPVPTSTSTPPDTSSASSLLMRPLDLSVVLDTIVKAQAADKKASASASIPPPLVEMAATMATQIAAMRTQTTPSFLAGVKREREEDLTKGTAGRGGPNAVIGGADEAEGAVKKRRGSKDGGQMQDVETGVKKRRRSKDAGAGQREGEGDDESEHGAGSTTGGEKRRSARPRARNTPAHPAGEDGDGQPATCHWDKCSETFPDVRSLGIHVENAHCDKDADFNFACLWEGCTEKGVDRRGRASLINHTRAHTGDRPFACPHCTSRYLQSSALSKHIQREHKDLPGVAESIPQSGAFSGASGSRSAPALAPKPGPTTTSTPAVPRPIAPAVAKTPTWHGKNVASMAARLAEIEAGRVKDQHSDDGMEADSTHVRPPTVPLSGQTQTSMKMLDPTHIPWFQESSRPPAPPAPAGSQLQQSNSSYNLDQFALSVNLLGSSWPEILAVLKERYKQAKREREVLDDEEEYLMKTVLRLRTEREVLVDNILLEEEGRM</sequence>
<feature type="compositionally biased region" description="Basic and acidic residues" evidence="8">
    <location>
        <begin position="375"/>
        <end position="391"/>
    </location>
</feature>
<evidence type="ECO:0000256" key="7">
    <source>
        <dbReference type="PROSITE-ProRule" id="PRU00042"/>
    </source>
</evidence>
<dbReference type="Gene3D" id="3.30.160.60">
    <property type="entry name" value="Classic Zinc Finger"/>
    <property type="match status" value="2"/>
</dbReference>
<feature type="region of interest" description="Disordered" evidence="8">
    <location>
        <begin position="416"/>
        <end position="437"/>
    </location>
</feature>
<organism evidence="10 11">
    <name type="scientific">Gonapodya prolifera (strain JEL478)</name>
    <name type="common">Monoblepharis prolifera</name>
    <dbReference type="NCBI Taxonomy" id="1344416"/>
    <lineage>
        <taxon>Eukaryota</taxon>
        <taxon>Fungi</taxon>
        <taxon>Fungi incertae sedis</taxon>
        <taxon>Chytridiomycota</taxon>
        <taxon>Chytridiomycota incertae sedis</taxon>
        <taxon>Monoblepharidomycetes</taxon>
        <taxon>Monoblepharidales</taxon>
        <taxon>Gonapodyaceae</taxon>
        <taxon>Gonapodya</taxon>
    </lineage>
</organism>
<dbReference type="OrthoDB" id="6077919at2759"/>
<evidence type="ECO:0000259" key="9">
    <source>
        <dbReference type="PROSITE" id="PS50157"/>
    </source>
</evidence>
<dbReference type="EMBL" id="KQ965763">
    <property type="protein sequence ID" value="KXS15229.1"/>
    <property type="molecule type" value="Genomic_DNA"/>
</dbReference>
<dbReference type="PROSITE" id="PS00028">
    <property type="entry name" value="ZINC_FINGER_C2H2_1"/>
    <property type="match status" value="2"/>
</dbReference>
<evidence type="ECO:0000256" key="3">
    <source>
        <dbReference type="ARBA" id="ARBA00022737"/>
    </source>
</evidence>
<evidence type="ECO:0000256" key="5">
    <source>
        <dbReference type="ARBA" id="ARBA00022833"/>
    </source>
</evidence>
<dbReference type="GO" id="GO:0008270">
    <property type="term" value="F:zinc ion binding"/>
    <property type="evidence" value="ECO:0007669"/>
    <property type="project" value="UniProtKB-KW"/>
</dbReference>
<dbReference type="PANTHER" id="PTHR45718">
    <property type="entry name" value="TRANSCRIPTIONAL ACTIVATOR CUBITUS INTERRUPTUS"/>
    <property type="match status" value="1"/>
</dbReference>
<dbReference type="SMART" id="SM00355">
    <property type="entry name" value="ZnF_C2H2"/>
    <property type="match status" value="3"/>
</dbReference>
<feature type="compositionally biased region" description="Low complexity" evidence="8">
    <location>
        <begin position="25"/>
        <end position="40"/>
    </location>
</feature>
<feature type="compositionally biased region" description="Pro residues" evidence="8">
    <location>
        <begin position="8"/>
        <end position="24"/>
    </location>
</feature>
<reference evidence="10 11" key="1">
    <citation type="journal article" date="2015" name="Genome Biol. Evol.">
        <title>Phylogenomic analyses indicate that early fungi evolved digesting cell walls of algal ancestors of land plants.</title>
        <authorList>
            <person name="Chang Y."/>
            <person name="Wang S."/>
            <person name="Sekimoto S."/>
            <person name="Aerts A.L."/>
            <person name="Choi C."/>
            <person name="Clum A."/>
            <person name="LaButti K.M."/>
            <person name="Lindquist E.A."/>
            <person name="Yee Ngan C."/>
            <person name="Ohm R.A."/>
            <person name="Salamov A.A."/>
            <person name="Grigoriev I.V."/>
            <person name="Spatafora J.W."/>
            <person name="Berbee M.L."/>
        </authorList>
    </citation>
    <scope>NUCLEOTIDE SEQUENCE [LARGE SCALE GENOMIC DNA]</scope>
    <source>
        <strain evidence="10 11">JEL478</strain>
    </source>
</reference>
<accession>A0A139AEX5</accession>
<keyword evidence="11" id="KW-1185">Reference proteome</keyword>
<dbReference type="InterPro" id="IPR013087">
    <property type="entry name" value="Znf_C2H2_type"/>
</dbReference>
<feature type="domain" description="C2H2-type" evidence="9">
    <location>
        <begin position="249"/>
        <end position="276"/>
    </location>
</feature>
<protein>
    <recommendedName>
        <fullName evidence="9">C2H2-type domain-containing protein</fullName>
    </recommendedName>
</protein>
<dbReference type="PANTHER" id="PTHR45718:SF4">
    <property type="entry name" value="TRANSCRIPTIONAL ACTIVATOR CUBITUS INTERRUPTUS"/>
    <property type="match status" value="1"/>
</dbReference>
<feature type="region of interest" description="Disordered" evidence="8">
    <location>
        <begin position="1"/>
        <end position="40"/>
    </location>
</feature>
<evidence type="ECO:0000256" key="1">
    <source>
        <dbReference type="ARBA" id="ARBA00004123"/>
    </source>
</evidence>
<feature type="region of interest" description="Disordered" evidence="8">
    <location>
        <begin position="99"/>
        <end position="210"/>
    </location>
</feature>
<dbReference type="STRING" id="1344416.A0A139AEX5"/>
<name>A0A139AEX5_GONPJ</name>
<keyword evidence="4 7" id="KW-0863">Zinc-finger</keyword>
<evidence type="ECO:0000256" key="6">
    <source>
        <dbReference type="ARBA" id="ARBA00023242"/>
    </source>
</evidence>
<evidence type="ECO:0000313" key="11">
    <source>
        <dbReference type="Proteomes" id="UP000070544"/>
    </source>
</evidence>
<evidence type="ECO:0000256" key="8">
    <source>
        <dbReference type="SAM" id="MobiDB-lite"/>
    </source>
</evidence>
<evidence type="ECO:0000256" key="2">
    <source>
        <dbReference type="ARBA" id="ARBA00022723"/>
    </source>
</evidence>
<comment type="subcellular location">
    <subcellularLocation>
        <location evidence="1">Nucleus</location>
    </subcellularLocation>
</comment>
<dbReference type="SUPFAM" id="SSF57667">
    <property type="entry name" value="beta-beta-alpha zinc fingers"/>
    <property type="match status" value="2"/>
</dbReference>
<feature type="region of interest" description="Disordered" evidence="8">
    <location>
        <begin position="375"/>
        <end position="404"/>
    </location>
</feature>
<feature type="compositionally biased region" description="Low complexity" evidence="8">
    <location>
        <begin position="311"/>
        <end position="330"/>
    </location>
</feature>
<feature type="region of interest" description="Disordered" evidence="8">
    <location>
        <begin position="307"/>
        <end position="345"/>
    </location>
</feature>
<dbReference type="PROSITE" id="PS50157">
    <property type="entry name" value="ZINC_FINGER_C2H2_2"/>
    <property type="match status" value="1"/>
</dbReference>
<feature type="compositionally biased region" description="Basic and acidic residues" evidence="8">
    <location>
        <begin position="100"/>
        <end position="109"/>
    </location>
</feature>
<dbReference type="GO" id="GO:0005634">
    <property type="term" value="C:nucleus"/>
    <property type="evidence" value="ECO:0007669"/>
    <property type="project" value="UniProtKB-SubCell"/>
</dbReference>
<keyword evidence="2" id="KW-0479">Metal-binding</keyword>
<dbReference type="GO" id="GO:0000978">
    <property type="term" value="F:RNA polymerase II cis-regulatory region sequence-specific DNA binding"/>
    <property type="evidence" value="ECO:0007669"/>
    <property type="project" value="TreeGrafter"/>
</dbReference>
<proteinExistence type="predicted"/>
<keyword evidence="3" id="KW-0677">Repeat</keyword>
<dbReference type="AlphaFoldDB" id="A0A139AEX5"/>
<dbReference type="Proteomes" id="UP000070544">
    <property type="component" value="Unassembled WGS sequence"/>
</dbReference>
<dbReference type="GO" id="GO:0000981">
    <property type="term" value="F:DNA-binding transcription factor activity, RNA polymerase II-specific"/>
    <property type="evidence" value="ECO:0007669"/>
    <property type="project" value="TreeGrafter"/>
</dbReference>
<keyword evidence="6" id="KW-0539">Nucleus</keyword>
<dbReference type="InterPro" id="IPR036236">
    <property type="entry name" value="Znf_C2H2_sf"/>
</dbReference>
<evidence type="ECO:0000313" key="10">
    <source>
        <dbReference type="EMBL" id="KXS15229.1"/>
    </source>
</evidence>